<dbReference type="Proteomes" id="UP000317043">
    <property type="component" value="Unassembled WGS sequence"/>
</dbReference>
<keyword evidence="3" id="KW-1185">Reference proteome</keyword>
<evidence type="ECO:0000256" key="1">
    <source>
        <dbReference type="SAM" id="Phobius"/>
    </source>
</evidence>
<dbReference type="InParanoid" id="A0A543AY34"/>
<keyword evidence="1" id="KW-0812">Transmembrane</keyword>
<dbReference type="EMBL" id="VFOW01000001">
    <property type="protein sequence ID" value="TQL77487.1"/>
    <property type="molecule type" value="Genomic_DNA"/>
</dbReference>
<feature type="transmembrane region" description="Helical" evidence="1">
    <location>
        <begin position="28"/>
        <end position="46"/>
    </location>
</feature>
<protein>
    <submittedName>
        <fullName evidence="2">Uncharacterized protein</fullName>
    </submittedName>
</protein>
<keyword evidence="1" id="KW-0472">Membrane</keyword>
<gene>
    <name evidence="2" type="ORF">FB566_3046</name>
</gene>
<comment type="caution">
    <text evidence="2">The sequence shown here is derived from an EMBL/GenBank/DDBJ whole genome shotgun (WGS) entry which is preliminary data.</text>
</comment>
<dbReference type="OrthoDB" id="3403585at2"/>
<evidence type="ECO:0000313" key="2">
    <source>
        <dbReference type="EMBL" id="TQL77487.1"/>
    </source>
</evidence>
<proteinExistence type="predicted"/>
<name>A0A543AY34_9ACTN</name>
<evidence type="ECO:0000313" key="3">
    <source>
        <dbReference type="Proteomes" id="UP000317043"/>
    </source>
</evidence>
<dbReference type="AlphaFoldDB" id="A0A543AY34"/>
<dbReference type="RefSeq" id="WP_142040444.1">
    <property type="nucleotide sequence ID" value="NZ_JBHTGS010000001.1"/>
</dbReference>
<reference evidence="2 3" key="1">
    <citation type="submission" date="2019-06" db="EMBL/GenBank/DDBJ databases">
        <title>Sequencing the genomes of 1000 actinobacteria strains.</title>
        <authorList>
            <person name="Klenk H.-P."/>
        </authorList>
    </citation>
    <scope>NUCLEOTIDE SEQUENCE [LARGE SCALE GENOMIC DNA]</scope>
    <source>
        <strain evidence="2 3">DSM 45928</strain>
    </source>
</reference>
<sequence>MTPPKTRPARQAVEAADRAWRFAKRRKLLVIVVAWGVLVGILAFVSPSVTVREQTTVADSLEQLDQAMGDAAGVLVGSDYGYYVTPLISADGCSITPLRSGERYFRELTVYAADFDAAAAQLANSLADRYRLERVSPEGVPARYTGIIPGYVELALTVRADNTIVWRADTGCRQPGDAVGSIRPSFEPPMEMLGVLEALGMESTGFELGMAQCGDLGERHGTVRSVSVSEPADGITEVTAVADSIPERAQVLVSTENVLVYRLGDTVTSAAVTEDDVTVATTVDCQ</sequence>
<keyword evidence="1" id="KW-1133">Transmembrane helix</keyword>
<organism evidence="2 3">
    <name type="scientific">Stackebrandtia endophytica</name>
    <dbReference type="NCBI Taxonomy" id="1496996"/>
    <lineage>
        <taxon>Bacteria</taxon>
        <taxon>Bacillati</taxon>
        <taxon>Actinomycetota</taxon>
        <taxon>Actinomycetes</taxon>
        <taxon>Glycomycetales</taxon>
        <taxon>Glycomycetaceae</taxon>
        <taxon>Stackebrandtia</taxon>
    </lineage>
</organism>
<accession>A0A543AY34</accession>